<dbReference type="EMBL" id="JAPEIS010000014">
    <property type="protein sequence ID" value="KAJ8059604.1"/>
    <property type="molecule type" value="Genomic_DNA"/>
</dbReference>
<dbReference type="Proteomes" id="UP001152300">
    <property type="component" value="Unassembled WGS sequence"/>
</dbReference>
<accession>A0A9X0ABX0</accession>
<sequence>MNHPFVFDNGDGDVRAKVFYEGREVSFKLSSHALSFASPVWKKLIFPPFPLPTSRTDGEEPNSKKSCVANEPFTDIELDFTEDNAEALLVLLRIAYLQFSTVPSNLPYVILYNVTVICDKYNCTKLVKPWLKDWLKDEQYEAHLPRQEGWLWIAYCFGRRKLFYDMVNVLVLSACIGHDNECLIIEENFASTSGTEVEVNSYPLEEEGCPLPPGMTEEILAIRTTMVNRLFRSLHFIMDGLLSNSAAFSRSCRLWCEETCRSVLFGILARKLKSYGLWPIPDAETVVESPYELYKIIQWSLNEAQMAHRAIKIPHNSLTCKTRRNWYGFVFPFAYDITFFSLSDEKSIHVKDDVQLRFRRGLDRAIEDIGPIDCPSNPSKDLGDVLRADMLNILQLQCENS</sequence>
<proteinExistence type="predicted"/>
<name>A0A9X0ABX0_9HELO</name>
<evidence type="ECO:0008006" key="3">
    <source>
        <dbReference type="Google" id="ProtNLM"/>
    </source>
</evidence>
<dbReference type="OrthoDB" id="5275938at2759"/>
<protein>
    <recommendedName>
        <fullName evidence="3">BTB domain-containing protein</fullName>
    </recommendedName>
</protein>
<dbReference type="AlphaFoldDB" id="A0A9X0ABX0"/>
<gene>
    <name evidence="1" type="ORF">OCU04_011259</name>
</gene>
<comment type="caution">
    <text evidence="1">The sequence shown here is derived from an EMBL/GenBank/DDBJ whole genome shotgun (WGS) entry which is preliminary data.</text>
</comment>
<keyword evidence="2" id="KW-1185">Reference proteome</keyword>
<evidence type="ECO:0000313" key="2">
    <source>
        <dbReference type="Proteomes" id="UP001152300"/>
    </source>
</evidence>
<evidence type="ECO:0000313" key="1">
    <source>
        <dbReference type="EMBL" id="KAJ8059604.1"/>
    </source>
</evidence>
<organism evidence="1 2">
    <name type="scientific">Sclerotinia nivalis</name>
    <dbReference type="NCBI Taxonomy" id="352851"/>
    <lineage>
        <taxon>Eukaryota</taxon>
        <taxon>Fungi</taxon>
        <taxon>Dikarya</taxon>
        <taxon>Ascomycota</taxon>
        <taxon>Pezizomycotina</taxon>
        <taxon>Leotiomycetes</taxon>
        <taxon>Helotiales</taxon>
        <taxon>Sclerotiniaceae</taxon>
        <taxon>Sclerotinia</taxon>
    </lineage>
</organism>
<reference evidence="1" key="1">
    <citation type="submission" date="2022-11" db="EMBL/GenBank/DDBJ databases">
        <title>Genome Resource of Sclerotinia nivalis Strain SnTB1, a Plant Pathogen Isolated from American Ginseng.</title>
        <authorList>
            <person name="Fan S."/>
        </authorList>
    </citation>
    <scope>NUCLEOTIDE SEQUENCE</scope>
    <source>
        <strain evidence="1">SnTB1</strain>
    </source>
</reference>